<dbReference type="AlphaFoldDB" id="A0A2B3TWB4"/>
<reference evidence="1 2" key="1">
    <citation type="submission" date="2017-09" db="EMBL/GenBank/DDBJ databases">
        <title>Large-scale bioinformatics analysis of Bacillus genomes uncovers conserved roles of natural products in bacterial physiology.</title>
        <authorList>
            <consortium name="Agbiome Team Llc"/>
            <person name="Bleich R.M."/>
            <person name="Grubbs K.J."/>
            <person name="Santa Maria K.C."/>
            <person name="Allen S.E."/>
            <person name="Farag S."/>
            <person name="Shank E.A."/>
            <person name="Bowers A."/>
        </authorList>
    </citation>
    <scope>NUCLEOTIDE SEQUENCE [LARGE SCALE GENOMIC DNA]</scope>
    <source>
        <strain evidence="1 2">AFS061806</strain>
    </source>
</reference>
<protein>
    <submittedName>
        <fullName evidence="1">Uncharacterized protein</fullName>
    </submittedName>
</protein>
<gene>
    <name evidence="1" type="ORF">COK86_24145</name>
</gene>
<comment type="caution">
    <text evidence="1">The sequence shown here is derived from an EMBL/GenBank/DDBJ whole genome shotgun (WGS) entry which is preliminary data.</text>
</comment>
<organism evidence="1 2">
    <name type="scientific">Bacillus cereus</name>
    <dbReference type="NCBI Taxonomy" id="1396"/>
    <lineage>
        <taxon>Bacteria</taxon>
        <taxon>Bacillati</taxon>
        <taxon>Bacillota</taxon>
        <taxon>Bacilli</taxon>
        <taxon>Bacillales</taxon>
        <taxon>Bacillaceae</taxon>
        <taxon>Bacillus</taxon>
        <taxon>Bacillus cereus group</taxon>
    </lineage>
</organism>
<dbReference type="EMBL" id="NVDG01000045">
    <property type="protein sequence ID" value="PFU38870.1"/>
    <property type="molecule type" value="Genomic_DNA"/>
</dbReference>
<name>A0A2B3TWB4_BACCE</name>
<dbReference type="Proteomes" id="UP000224076">
    <property type="component" value="Unassembled WGS sequence"/>
</dbReference>
<evidence type="ECO:0000313" key="2">
    <source>
        <dbReference type="Proteomes" id="UP000224076"/>
    </source>
</evidence>
<evidence type="ECO:0000313" key="1">
    <source>
        <dbReference type="EMBL" id="PFU38870.1"/>
    </source>
</evidence>
<proteinExistence type="predicted"/>
<accession>A0A2B3TWB4</accession>
<sequence length="92" mass="10629">MMGITLEELEKCFNEAVNEEAEYVAVQIEMDGFPSDEVIINDKHNIDSKLAYYKKTYNEDLEHRYTPGIRIVGFAYGYSFSVILRELGLLVK</sequence>